<dbReference type="Proteomes" id="UP000565078">
    <property type="component" value="Unassembled WGS sequence"/>
</dbReference>
<comment type="caution">
    <text evidence="2">The sequence shown here is derived from an EMBL/GenBank/DDBJ whole genome shotgun (WGS) entry which is preliminary data.</text>
</comment>
<reference evidence="3" key="1">
    <citation type="journal article" date="2020" name="bioRxiv">
        <title>A rank-normalized archaeal taxonomy based on genome phylogeny resolves widespread incomplete and uneven classifications.</title>
        <authorList>
            <person name="Rinke C."/>
            <person name="Chuvochina M."/>
            <person name="Mussig A.J."/>
            <person name="Chaumeil P.-A."/>
            <person name="Waite D.W."/>
            <person name="Whitman W.B."/>
            <person name="Parks D.H."/>
            <person name="Hugenholtz P."/>
        </authorList>
    </citation>
    <scope>NUCLEOTIDE SEQUENCE [LARGE SCALE GENOMIC DNA]</scope>
</reference>
<keyword evidence="1" id="KW-1133">Transmembrane helix</keyword>
<protein>
    <recommendedName>
        <fullName evidence="4">Class III signal peptide-containing protein</fullName>
    </recommendedName>
</protein>
<gene>
    <name evidence="2" type="ORF">HA254_07540</name>
</gene>
<accession>A0A7J4J030</accession>
<evidence type="ECO:0000313" key="3">
    <source>
        <dbReference type="Proteomes" id="UP000565078"/>
    </source>
</evidence>
<dbReference type="AlphaFoldDB" id="A0A7J4J030"/>
<proteinExistence type="predicted"/>
<evidence type="ECO:0000313" key="2">
    <source>
        <dbReference type="EMBL" id="HIH10490.1"/>
    </source>
</evidence>
<sequence>MLNERAQVSIEMIIVLAAMVAVVMLLVSQLQKSAQKGANAFAKKSDLVLREIEDI</sequence>
<name>A0A7J4J030_9ARCH</name>
<dbReference type="EMBL" id="DUGC01000116">
    <property type="protein sequence ID" value="HIH10490.1"/>
    <property type="molecule type" value="Genomic_DNA"/>
</dbReference>
<keyword evidence="1" id="KW-0472">Membrane</keyword>
<organism evidence="2 3">
    <name type="scientific">Candidatus Iainarchaeum sp</name>
    <dbReference type="NCBI Taxonomy" id="3101447"/>
    <lineage>
        <taxon>Archaea</taxon>
        <taxon>Candidatus Iainarchaeota</taxon>
        <taxon>Candidatus Iainarchaeia</taxon>
        <taxon>Candidatus Iainarchaeales</taxon>
        <taxon>Candidatus Iainarchaeaceae</taxon>
        <taxon>Candidatus Iainarchaeum</taxon>
    </lineage>
</organism>
<evidence type="ECO:0000256" key="1">
    <source>
        <dbReference type="SAM" id="Phobius"/>
    </source>
</evidence>
<keyword evidence="1" id="KW-0812">Transmembrane</keyword>
<evidence type="ECO:0008006" key="4">
    <source>
        <dbReference type="Google" id="ProtNLM"/>
    </source>
</evidence>
<feature type="transmembrane region" description="Helical" evidence="1">
    <location>
        <begin position="6"/>
        <end position="27"/>
    </location>
</feature>